<gene>
    <name evidence="1" type="ordered locus">PBPRA0682</name>
</gene>
<evidence type="ECO:0000313" key="2">
    <source>
        <dbReference type="Proteomes" id="UP000000593"/>
    </source>
</evidence>
<proteinExistence type="predicted"/>
<evidence type="ECO:0000313" key="1">
    <source>
        <dbReference type="EMBL" id="CAG19103.1"/>
    </source>
</evidence>
<dbReference type="STRING" id="298386.PBPRA0682"/>
<sequence>MGLFFSLLMRSYEQSATYEDEPFICGITFIDDLEVATIELGAEVVPNINWSIGYSRSEGESITEDEVTLNETRKLSWGLHIALGYEMPLSLYVS</sequence>
<dbReference type="AlphaFoldDB" id="Q6LUC2"/>
<reference evidence="2" key="1">
    <citation type="journal article" date="2005" name="Science">
        <title>Life at depth: Photobacterium profundum genome sequence and expression analysis.</title>
        <authorList>
            <person name="Vezzi A."/>
            <person name="Campanaro S."/>
            <person name="D'Angelo M."/>
            <person name="Simonato F."/>
            <person name="Vitulo N."/>
            <person name="Lauro F.M."/>
            <person name="Cestaro A."/>
            <person name="Malacrida G."/>
            <person name="Simionati B."/>
            <person name="Cannata N."/>
            <person name="Romualdi C."/>
            <person name="Bartlett D.H."/>
            <person name="Valle G."/>
        </authorList>
    </citation>
    <scope>NUCLEOTIDE SEQUENCE [LARGE SCALE GENOMIC DNA]</scope>
    <source>
        <strain evidence="2">ATCC BAA-1253 / SS9</strain>
    </source>
</reference>
<dbReference type="Proteomes" id="UP000000593">
    <property type="component" value="Chromosome 1"/>
</dbReference>
<dbReference type="HOGENOM" id="CLU_2383609_0_0_6"/>
<dbReference type="eggNOG" id="ENOG5031HGI">
    <property type="taxonomic scope" value="Bacteria"/>
</dbReference>
<accession>Q6LUC2</accession>
<dbReference type="KEGG" id="ppr:PBPRA0682"/>
<keyword evidence="2" id="KW-1185">Reference proteome</keyword>
<protein>
    <submittedName>
        <fullName evidence="1">Uncharacterized protein</fullName>
    </submittedName>
</protein>
<name>Q6LUC2_PHOPR</name>
<organism evidence="1 2">
    <name type="scientific">Photobacterium profundum (strain SS9)</name>
    <dbReference type="NCBI Taxonomy" id="298386"/>
    <lineage>
        <taxon>Bacteria</taxon>
        <taxon>Pseudomonadati</taxon>
        <taxon>Pseudomonadota</taxon>
        <taxon>Gammaproteobacteria</taxon>
        <taxon>Vibrionales</taxon>
        <taxon>Vibrionaceae</taxon>
        <taxon>Photobacterium</taxon>
    </lineage>
</organism>
<dbReference type="EMBL" id="CR378665">
    <property type="protein sequence ID" value="CAG19103.1"/>
    <property type="molecule type" value="Genomic_DNA"/>
</dbReference>